<reference evidence="3" key="1">
    <citation type="submission" date="2024-06" db="EMBL/GenBank/DDBJ databases">
        <title>Streptomyces sp. strain HUAS MG91 genome sequences.</title>
        <authorList>
            <person name="Mo P."/>
        </authorList>
    </citation>
    <scope>NUCLEOTIDE SEQUENCE</scope>
    <source>
        <strain evidence="3">HUAS MG91</strain>
    </source>
</reference>
<dbReference type="InterPro" id="IPR018711">
    <property type="entry name" value="NAGPA"/>
</dbReference>
<accession>A0AAU8IYW5</accession>
<evidence type="ECO:0000259" key="2">
    <source>
        <dbReference type="Pfam" id="PF09992"/>
    </source>
</evidence>
<protein>
    <submittedName>
        <fullName evidence="3">Phosphodiester glycosidase family protein</fullName>
    </submittedName>
</protein>
<organism evidence="3">
    <name type="scientific">Streptomyces tabacisoli</name>
    <dbReference type="NCBI Taxonomy" id="3156398"/>
    <lineage>
        <taxon>Bacteria</taxon>
        <taxon>Bacillati</taxon>
        <taxon>Actinomycetota</taxon>
        <taxon>Actinomycetes</taxon>
        <taxon>Kitasatosporales</taxon>
        <taxon>Streptomycetaceae</taxon>
        <taxon>Streptomyces</taxon>
    </lineage>
</organism>
<sequence length="554" mass="56730">MTARSGGRRRVARMVAVGSLLAAAVLLPRTPTGAADGGRMPLGPDDLVTQYGETRTLAPGVTYQTMTQGTSDGHWTVWAQRNKTETFGSKAAAEAFAAQLADEGFSGVVDAFTAPAAADGAGGLFGYGVRVGVFPTDRKASADRLAGWLRTADTAEADFDARVIYSAMDGDAGTGPWKVHVVRVAPSAAVTFKAVHGTDVSSAETVRSMATASGALAAVNGTEFDIHTLSGFSNYEGVPQGLYVQDNVLLSAANNGRTALLLEGAGARARIAEVTSSVQVTAPNGDVRVLDGVNRVPGGVLGCGGVGGDQLSMNGVLTQTDRPWRNQLCTDDSEIVVFRPEWGAKTPGPRKEVTISVDVVMNGNWVVQQIRSPAGGAIPAGGRVLQGIGEGADWLTRHATVGATFKPGASIKDMSGASVTSPTLSAVAGGGPALVRGGEVFLNTKANGMTNFAYGPNSTLVQRHPRSMAGATASGELLLVTVDGRDPAVSVGVSWPEAAEVMKWLGATDAVGLGSGGDATMVVAGELANSPMDDWGAQPSERKVSTAVVVVPKA</sequence>
<feature type="signal peptide" evidence="1">
    <location>
        <begin position="1"/>
        <end position="34"/>
    </location>
</feature>
<dbReference type="Pfam" id="PF09992">
    <property type="entry name" value="NAGPA"/>
    <property type="match status" value="1"/>
</dbReference>
<gene>
    <name evidence="3" type="ORF">ABII15_29725</name>
</gene>
<dbReference type="EMBL" id="CP159534">
    <property type="protein sequence ID" value="XCJ73884.1"/>
    <property type="molecule type" value="Genomic_DNA"/>
</dbReference>
<dbReference type="AlphaFoldDB" id="A0AAU8IYW5"/>
<dbReference type="PANTHER" id="PTHR40446">
    <property type="entry name" value="N-ACETYLGLUCOSAMINE-1-PHOSPHODIESTER ALPHA-N-ACETYLGLUCOSAMINIDASE"/>
    <property type="match status" value="1"/>
</dbReference>
<name>A0AAU8IYW5_9ACTN</name>
<dbReference type="RefSeq" id="WP_353945333.1">
    <property type="nucleotide sequence ID" value="NZ_CP159534.1"/>
</dbReference>
<keyword evidence="1" id="KW-0732">Signal</keyword>
<feature type="domain" description="Phosphodiester glycosidase" evidence="2">
    <location>
        <begin position="358"/>
        <end position="551"/>
    </location>
</feature>
<proteinExistence type="predicted"/>
<evidence type="ECO:0000256" key="1">
    <source>
        <dbReference type="SAM" id="SignalP"/>
    </source>
</evidence>
<keyword evidence="3" id="KW-0378">Hydrolase</keyword>
<keyword evidence="3" id="KW-0326">Glycosidase</keyword>
<dbReference type="KEGG" id="stac:ABII15_29725"/>
<dbReference type="PANTHER" id="PTHR40446:SF2">
    <property type="entry name" value="N-ACETYLGLUCOSAMINE-1-PHOSPHODIESTER ALPHA-N-ACETYLGLUCOSAMINIDASE"/>
    <property type="match status" value="1"/>
</dbReference>
<feature type="chain" id="PRO_5043336213" evidence="1">
    <location>
        <begin position="35"/>
        <end position="554"/>
    </location>
</feature>
<dbReference type="GO" id="GO:0016798">
    <property type="term" value="F:hydrolase activity, acting on glycosyl bonds"/>
    <property type="evidence" value="ECO:0007669"/>
    <property type="project" value="UniProtKB-KW"/>
</dbReference>
<evidence type="ECO:0000313" key="3">
    <source>
        <dbReference type="EMBL" id="XCJ73884.1"/>
    </source>
</evidence>